<evidence type="ECO:0000313" key="2">
    <source>
        <dbReference type="EMBL" id="TNC29136.1"/>
    </source>
</evidence>
<comment type="caution">
    <text evidence="2">The sequence shown here is derived from an EMBL/GenBank/DDBJ whole genome shotgun (WGS) entry which is preliminary data.</text>
</comment>
<evidence type="ECO:0008006" key="4">
    <source>
        <dbReference type="Google" id="ProtNLM"/>
    </source>
</evidence>
<feature type="transmembrane region" description="Helical" evidence="1">
    <location>
        <begin position="33"/>
        <end position="54"/>
    </location>
</feature>
<evidence type="ECO:0000256" key="1">
    <source>
        <dbReference type="SAM" id="Phobius"/>
    </source>
</evidence>
<dbReference type="InterPro" id="IPR039708">
    <property type="entry name" value="MT1774/Rv1733c-like"/>
</dbReference>
<dbReference type="RefSeq" id="WP_139095080.1">
    <property type="nucleotide sequence ID" value="NZ_VDFW01000002.1"/>
</dbReference>
<dbReference type="OrthoDB" id="3638539at2"/>
<organism evidence="2 3">
    <name type="scientific">Amycolatopsis alkalitolerans</name>
    <dbReference type="NCBI Taxonomy" id="2547244"/>
    <lineage>
        <taxon>Bacteria</taxon>
        <taxon>Bacillati</taxon>
        <taxon>Actinomycetota</taxon>
        <taxon>Actinomycetes</taxon>
        <taxon>Pseudonocardiales</taxon>
        <taxon>Pseudonocardiaceae</taxon>
        <taxon>Amycolatopsis</taxon>
    </lineage>
</organism>
<reference evidence="2 3" key="1">
    <citation type="submission" date="2019-06" db="EMBL/GenBank/DDBJ databases">
        <title>Amycolatopsis alkalitolerans sp. nov., isolated from Gastrodia elata Blume.</title>
        <authorList>
            <person name="Narsing Rao M.P."/>
            <person name="Li W.J."/>
        </authorList>
    </citation>
    <scope>NUCLEOTIDE SEQUENCE [LARGE SCALE GENOMIC DNA]</scope>
    <source>
        <strain evidence="2 3">SYSUP0005</strain>
    </source>
</reference>
<keyword evidence="3" id="KW-1185">Reference proteome</keyword>
<dbReference type="AlphaFoldDB" id="A0A5C4M715"/>
<feature type="transmembrane region" description="Helical" evidence="1">
    <location>
        <begin position="148"/>
        <end position="168"/>
    </location>
</feature>
<sequence>MARGSASWMLRQLRLLRPGRSALARCWDRIEAVLALLAIGLCLAVIPVAVTIGLDVYNGLSVAARQEKAERHQAIAITKADAPPAETAVTGEQAGVPAVWSGVDGAGHTGRIPVDPATPAGTAEPIWLDRNDEPTIAPLDGSAVVSSAVAAGLFAWICGVLAVAGGLAGGRMLLDNRRAAAWTREWARFSGRPSRP</sequence>
<dbReference type="PANTHER" id="PTHR42305">
    <property type="entry name" value="MEMBRANE PROTEIN RV1733C-RELATED"/>
    <property type="match status" value="1"/>
</dbReference>
<accession>A0A5C4M715</accession>
<keyword evidence="1" id="KW-0472">Membrane</keyword>
<dbReference type="Proteomes" id="UP000305546">
    <property type="component" value="Unassembled WGS sequence"/>
</dbReference>
<dbReference type="PANTHER" id="PTHR42305:SF1">
    <property type="entry name" value="MEMBRANE PROTEIN RV1733C-RELATED"/>
    <property type="match status" value="1"/>
</dbReference>
<dbReference type="EMBL" id="VDFW01000002">
    <property type="protein sequence ID" value="TNC29136.1"/>
    <property type="molecule type" value="Genomic_DNA"/>
</dbReference>
<keyword evidence="1" id="KW-1133">Transmembrane helix</keyword>
<name>A0A5C4M715_9PSEU</name>
<evidence type="ECO:0000313" key="3">
    <source>
        <dbReference type="Proteomes" id="UP000305546"/>
    </source>
</evidence>
<proteinExistence type="predicted"/>
<protein>
    <recommendedName>
        <fullName evidence="4">Transmembrane protein</fullName>
    </recommendedName>
</protein>
<keyword evidence="1" id="KW-0812">Transmembrane</keyword>
<gene>
    <name evidence="2" type="ORF">FG385_03315</name>
</gene>